<keyword evidence="4" id="KW-1185">Reference proteome</keyword>
<dbReference type="Proteomes" id="UP000792457">
    <property type="component" value="Unassembled WGS sequence"/>
</dbReference>
<dbReference type="GO" id="GO:0005829">
    <property type="term" value="C:cytosol"/>
    <property type="evidence" value="ECO:0007669"/>
    <property type="project" value="GOC"/>
</dbReference>
<reference evidence="3" key="1">
    <citation type="submission" date="2013-04" db="EMBL/GenBank/DDBJ databases">
        <authorList>
            <person name="Qu J."/>
            <person name="Murali S.C."/>
            <person name="Bandaranaike D."/>
            <person name="Bellair M."/>
            <person name="Blankenburg K."/>
            <person name="Chao H."/>
            <person name="Dinh H."/>
            <person name="Doddapaneni H."/>
            <person name="Downs B."/>
            <person name="Dugan-Rocha S."/>
            <person name="Elkadiri S."/>
            <person name="Gnanaolivu R.D."/>
            <person name="Hernandez B."/>
            <person name="Javaid M."/>
            <person name="Jayaseelan J.C."/>
            <person name="Lee S."/>
            <person name="Li M."/>
            <person name="Ming W."/>
            <person name="Munidasa M."/>
            <person name="Muniz J."/>
            <person name="Nguyen L."/>
            <person name="Ongeri F."/>
            <person name="Osuji N."/>
            <person name="Pu L.-L."/>
            <person name="Puazo M."/>
            <person name="Qu C."/>
            <person name="Quiroz J."/>
            <person name="Raj R."/>
            <person name="Weissenberger G."/>
            <person name="Xin Y."/>
            <person name="Zou X."/>
            <person name="Han Y."/>
            <person name="Richards S."/>
            <person name="Worley K."/>
            <person name="Muzny D."/>
            <person name="Gibbs R."/>
        </authorList>
    </citation>
    <scope>NUCLEOTIDE SEQUENCE</scope>
    <source>
        <strain evidence="3">Sampled in the wild</strain>
    </source>
</reference>
<dbReference type="GO" id="GO:0005768">
    <property type="term" value="C:endosome"/>
    <property type="evidence" value="ECO:0007669"/>
    <property type="project" value="TreeGrafter"/>
</dbReference>
<sequence>MGPVLEVSLLEFLYCYLRKSTTARQLVDSWPSLAVLLREGSAASTSSPPAHFLMLALLNEFVQRASPLPEKKDQRELQDITAKLVEVVGQVAGACLEQTTWLRRNLSVKEEAQQDTLGYSNKNRDSKDTNVSGNGNNGNGSASGGVISTTARHSVTAQLVLAEYLAPLLDVTYGSQEKERVVTLLTVVMYNIVPYLKNHSARNASSFLACSKLLASISGYQYTRRAWRKDAFDLLLDPALFKMPPSALMYWHTIIDNLMTHDTTTFRDLMARVSMAQSGSLSLFSSREQEYEQRAQLLKRLAFVIFCSETDQYQKYMPEIQERLADSLRLPQVVPSVQAQVFLCFRVLLLRMSPSNITSLWPTIISEMVQVFLLIEREFTADSEEFR</sequence>
<dbReference type="AlphaFoldDB" id="A0A8K0JV30"/>
<accession>A0A8K0JV30</accession>
<gene>
    <name evidence="3" type="ORF">J437_LFUL000367</name>
</gene>
<organism evidence="3 4">
    <name type="scientific">Ladona fulva</name>
    <name type="common">Scarce chaser dragonfly</name>
    <name type="synonym">Libellula fulva</name>
    <dbReference type="NCBI Taxonomy" id="123851"/>
    <lineage>
        <taxon>Eukaryota</taxon>
        <taxon>Metazoa</taxon>
        <taxon>Ecdysozoa</taxon>
        <taxon>Arthropoda</taxon>
        <taxon>Hexapoda</taxon>
        <taxon>Insecta</taxon>
        <taxon>Pterygota</taxon>
        <taxon>Palaeoptera</taxon>
        <taxon>Odonata</taxon>
        <taxon>Epiprocta</taxon>
        <taxon>Anisoptera</taxon>
        <taxon>Libelluloidea</taxon>
        <taxon>Libellulidae</taxon>
        <taxon>Ladona</taxon>
    </lineage>
</organism>
<evidence type="ECO:0000313" key="3">
    <source>
        <dbReference type="EMBL" id="KAG8223201.1"/>
    </source>
</evidence>
<evidence type="ECO:0000256" key="1">
    <source>
        <dbReference type="SAM" id="MobiDB-lite"/>
    </source>
</evidence>
<dbReference type="GO" id="GO:0005802">
    <property type="term" value="C:trans-Golgi network"/>
    <property type="evidence" value="ECO:0007669"/>
    <property type="project" value="TreeGrafter"/>
</dbReference>
<dbReference type="PANTHER" id="PTHR14042:SF24">
    <property type="entry name" value="PROTEIN DOPEY-1 HOMOLOG"/>
    <property type="match status" value="1"/>
</dbReference>
<comment type="caution">
    <text evidence="3">The sequence shown here is derived from an EMBL/GenBank/DDBJ whole genome shotgun (WGS) entry which is preliminary data.</text>
</comment>
<reference evidence="3" key="2">
    <citation type="submission" date="2017-10" db="EMBL/GenBank/DDBJ databases">
        <title>Ladona fulva Genome sequencing and assembly.</title>
        <authorList>
            <person name="Murali S."/>
            <person name="Richards S."/>
            <person name="Bandaranaike D."/>
            <person name="Bellair M."/>
            <person name="Blankenburg K."/>
            <person name="Chao H."/>
            <person name="Dinh H."/>
            <person name="Doddapaneni H."/>
            <person name="Dugan-Rocha S."/>
            <person name="Elkadiri S."/>
            <person name="Gnanaolivu R."/>
            <person name="Hernandez B."/>
            <person name="Skinner E."/>
            <person name="Javaid M."/>
            <person name="Lee S."/>
            <person name="Li M."/>
            <person name="Ming W."/>
            <person name="Munidasa M."/>
            <person name="Muniz J."/>
            <person name="Nguyen L."/>
            <person name="Hughes D."/>
            <person name="Osuji N."/>
            <person name="Pu L.-L."/>
            <person name="Puazo M."/>
            <person name="Qu C."/>
            <person name="Quiroz J."/>
            <person name="Raj R."/>
            <person name="Weissenberger G."/>
            <person name="Xin Y."/>
            <person name="Zou X."/>
            <person name="Han Y."/>
            <person name="Worley K."/>
            <person name="Muzny D."/>
            <person name="Gibbs R."/>
        </authorList>
    </citation>
    <scope>NUCLEOTIDE SEQUENCE</scope>
    <source>
        <strain evidence="3">Sampled in the wild</strain>
    </source>
</reference>
<dbReference type="PANTHER" id="PTHR14042">
    <property type="entry name" value="DOPEY-RELATED"/>
    <property type="match status" value="1"/>
</dbReference>
<feature type="region of interest" description="Disordered" evidence="1">
    <location>
        <begin position="113"/>
        <end position="145"/>
    </location>
</feature>
<evidence type="ECO:0000259" key="2">
    <source>
        <dbReference type="Pfam" id="PF24598"/>
    </source>
</evidence>
<dbReference type="OrthoDB" id="8195926at2759"/>
<dbReference type="InterPro" id="IPR056457">
    <property type="entry name" value="DOP1_C"/>
</dbReference>
<dbReference type="EMBL" id="KZ308154">
    <property type="protein sequence ID" value="KAG8223201.1"/>
    <property type="molecule type" value="Genomic_DNA"/>
</dbReference>
<proteinExistence type="predicted"/>
<dbReference type="Pfam" id="PF24598">
    <property type="entry name" value="DOP1_C"/>
    <property type="match status" value="1"/>
</dbReference>
<feature type="domain" description="DOP1-like C-terminal" evidence="2">
    <location>
        <begin position="12"/>
        <end position="377"/>
    </location>
</feature>
<protein>
    <recommendedName>
        <fullName evidence="2">DOP1-like C-terminal domain-containing protein</fullName>
    </recommendedName>
</protein>
<dbReference type="InterPro" id="IPR040314">
    <property type="entry name" value="DOP1"/>
</dbReference>
<name>A0A8K0JV30_LADFU</name>
<dbReference type="GO" id="GO:0006895">
    <property type="term" value="P:Golgi to endosome transport"/>
    <property type="evidence" value="ECO:0007669"/>
    <property type="project" value="InterPro"/>
</dbReference>
<evidence type="ECO:0000313" key="4">
    <source>
        <dbReference type="Proteomes" id="UP000792457"/>
    </source>
</evidence>